<proteinExistence type="predicted"/>
<accession>A0AAD9Z5C4</accession>
<evidence type="ECO:0000259" key="2">
    <source>
        <dbReference type="Pfam" id="PF20237"/>
    </source>
</evidence>
<dbReference type="Pfam" id="PF20237">
    <property type="entry name" value="DUF6594"/>
    <property type="match status" value="1"/>
</dbReference>
<name>A0AAD9Z5C4_9LECA</name>
<evidence type="ECO:0000313" key="3">
    <source>
        <dbReference type="EMBL" id="KAK3171784.1"/>
    </source>
</evidence>
<gene>
    <name evidence="3" type="ORF">OEA41_003868</name>
</gene>
<keyword evidence="1" id="KW-1133">Transmembrane helix</keyword>
<feature type="domain" description="DUF6594" evidence="2">
    <location>
        <begin position="58"/>
        <end position="197"/>
    </location>
</feature>
<dbReference type="AlphaFoldDB" id="A0AAD9Z5C4"/>
<feature type="transmembrane region" description="Helical" evidence="1">
    <location>
        <begin position="142"/>
        <end position="166"/>
    </location>
</feature>
<dbReference type="InterPro" id="IPR046529">
    <property type="entry name" value="DUF6594"/>
</dbReference>
<evidence type="ECO:0000256" key="1">
    <source>
        <dbReference type="SAM" id="Phobius"/>
    </source>
</evidence>
<feature type="transmembrane region" description="Helical" evidence="1">
    <location>
        <begin position="172"/>
        <end position="191"/>
    </location>
</feature>
<dbReference type="EMBL" id="JASNWA010000008">
    <property type="protein sequence ID" value="KAK3171784.1"/>
    <property type="molecule type" value="Genomic_DNA"/>
</dbReference>
<dbReference type="Proteomes" id="UP001276659">
    <property type="component" value="Unassembled WGS sequence"/>
</dbReference>
<protein>
    <recommendedName>
        <fullName evidence="2">DUF6594 domain-containing protein</fullName>
    </recommendedName>
</protein>
<keyword evidence="4" id="KW-1185">Reference proteome</keyword>
<keyword evidence="1" id="KW-0812">Transmembrane</keyword>
<sequence>MDEEQAKTCPEALMTVNPEGYRDDASLQNFRSNGHDTSKAQRIRIQDEAFLSLNYLFERNHTSFYNYLVNEKPLFRKQNKFLETDDDLAALADCKESSWLDLALGKILHWCVPRNSFFTAPTLQAQTDDDSIHLRSEDRVDILIRTTFTIIILALLVAPASVLFFVKGHSGMKVALISVFTLFFAGILHIGTKAQRINSHLNDVMLFNITVNMTASVASH</sequence>
<comment type="caution">
    <text evidence="3">The sequence shown here is derived from an EMBL/GenBank/DDBJ whole genome shotgun (WGS) entry which is preliminary data.</text>
</comment>
<reference evidence="3" key="1">
    <citation type="submission" date="2022-11" db="EMBL/GenBank/DDBJ databases">
        <title>Chromosomal genome sequence assembly and mating type (MAT) locus characterization of the leprose asexual lichenized fungus Lepraria neglecta (Nyl.) Erichsen.</title>
        <authorList>
            <person name="Allen J.L."/>
            <person name="Pfeffer B."/>
        </authorList>
    </citation>
    <scope>NUCLEOTIDE SEQUENCE</scope>
    <source>
        <strain evidence="3">Allen 5258</strain>
    </source>
</reference>
<organism evidence="3 4">
    <name type="scientific">Lepraria neglecta</name>
    <dbReference type="NCBI Taxonomy" id="209136"/>
    <lineage>
        <taxon>Eukaryota</taxon>
        <taxon>Fungi</taxon>
        <taxon>Dikarya</taxon>
        <taxon>Ascomycota</taxon>
        <taxon>Pezizomycotina</taxon>
        <taxon>Lecanoromycetes</taxon>
        <taxon>OSLEUM clade</taxon>
        <taxon>Lecanoromycetidae</taxon>
        <taxon>Lecanorales</taxon>
        <taxon>Lecanorineae</taxon>
        <taxon>Stereocaulaceae</taxon>
        <taxon>Lepraria</taxon>
    </lineage>
</organism>
<keyword evidence="1" id="KW-0472">Membrane</keyword>
<evidence type="ECO:0000313" key="4">
    <source>
        <dbReference type="Proteomes" id="UP001276659"/>
    </source>
</evidence>